<keyword evidence="9 10" id="KW-0739">Sodium transport</keyword>
<keyword evidence="4 10" id="KW-0812">Transmembrane</keyword>
<feature type="transmembrane region" description="Helical" evidence="10">
    <location>
        <begin position="33"/>
        <end position="51"/>
    </location>
</feature>
<accession>A0A1S1P746</accession>
<keyword evidence="2 10" id="KW-0813">Transport</keyword>
<dbReference type="GO" id="GO:0005886">
    <property type="term" value="C:plasma membrane"/>
    <property type="evidence" value="ECO:0007669"/>
    <property type="project" value="UniProtKB-SubCell"/>
</dbReference>
<feature type="domain" description="Cation/H+ exchanger transmembrane" evidence="11">
    <location>
        <begin position="15"/>
        <end position="403"/>
    </location>
</feature>
<feature type="transmembrane region" description="Helical" evidence="10">
    <location>
        <begin position="380"/>
        <end position="403"/>
    </location>
</feature>
<keyword evidence="7 10" id="KW-0406">Ion transport</keyword>
<name>A0A1S1P746_METEX</name>
<dbReference type="GO" id="GO:0015386">
    <property type="term" value="F:potassium:proton antiporter activity"/>
    <property type="evidence" value="ECO:0007669"/>
    <property type="project" value="TreeGrafter"/>
</dbReference>
<feature type="transmembrane region" description="Helical" evidence="10">
    <location>
        <begin position="236"/>
        <end position="252"/>
    </location>
</feature>
<proteinExistence type="inferred from homology"/>
<comment type="subcellular location">
    <subcellularLocation>
        <location evidence="10">Cell inner membrane</location>
        <topology evidence="10">Multi-pass membrane protein</topology>
    </subcellularLocation>
    <subcellularLocation>
        <location evidence="1">Cell membrane</location>
        <topology evidence="1">Multi-pass membrane protein</topology>
    </subcellularLocation>
</comment>
<feature type="transmembrane region" description="Helical" evidence="10">
    <location>
        <begin position="57"/>
        <end position="75"/>
    </location>
</feature>
<dbReference type="InterPro" id="IPR006153">
    <property type="entry name" value="Cation/H_exchanger_TM"/>
</dbReference>
<dbReference type="GO" id="GO:0051453">
    <property type="term" value="P:regulation of intracellular pH"/>
    <property type="evidence" value="ECO:0007669"/>
    <property type="project" value="TreeGrafter"/>
</dbReference>
<dbReference type="GO" id="GO:0015385">
    <property type="term" value="F:sodium:proton antiporter activity"/>
    <property type="evidence" value="ECO:0007669"/>
    <property type="project" value="InterPro"/>
</dbReference>
<gene>
    <name evidence="12" type="ORF">BK022_16960</name>
</gene>
<evidence type="ECO:0000256" key="10">
    <source>
        <dbReference type="RuleBase" id="RU366002"/>
    </source>
</evidence>
<comment type="caution">
    <text evidence="12">The sequence shown here is derived from an EMBL/GenBank/DDBJ whole genome shotgun (WGS) entry which is preliminary data.</text>
</comment>
<feature type="transmembrane region" description="Helical" evidence="10">
    <location>
        <begin position="213"/>
        <end position="230"/>
    </location>
</feature>
<dbReference type="GO" id="GO:0098719">
    <property type="term" value="P:sodium ion import across plasma membrane"/>
    <property type="evidence" value="ECO:0007669"/>
    <property type="project" value="TreeGrafter"/>
</dbReference>
<comment type="function">
    <text evidence="10">Na(+)/H(+) antiporter that extrudes sodium in exchange for external protons.</text>
</comment>
<dbReference type="Proteomes" id="UP000180215">
    <property type="component" value="Unassembled WGS sequence"/>
</dbReference>
<evidence type="ECO:0000256" key="1">
    <source>
        <dbReference type="ARBA" id="ARBA00004651"/>
    </source>
</evidence>
<dbReference type="AlphaFoldDB" id="A0A1S1P746"/>
<evidence type="ECO:0000259" key="11">
    <source>
        <dbReference type="Pfam" id="PF00999"/>
    </source>
</evidence>
<dbReference type="Pfam" id="PF00999">
    <property type="entry name" value="Na_H_Exchanger"/>
    <property type="match status" value="1"/>
</dbReference>
<dbReference type="NCBIfam" id="TIGR00831">
    <property type="entry name" value="a_cpa1"/>
    <property type="match status" value="1"/>
</dbReference>
<evidence type="ECO:0000256" key="8">
    <source>
        <dbReference type="ARBA" id="ARBA00023136"/>
    </source>
</evidence>
<evidence type="ECO:0000256" key="4">
    <source>
        <dbReference type="ARBA" id="ARBA00022692"/>
    </source>
</evidence>
<dbReference type="EMBL" id="MNAO01000221">
    <property type="protein sequence ID" value="OHV15724.1"/>
    <property type="molecule type" value="Genomic_DNA"/>
</dbReference>
<comment type="similarity">
    <text evidence="10">Belongs to the monovalent cation:proton antiporter 1 (CPA1) transporter (TC 2.A.36) family.</text>
</comment>
<keyword evidence="10" id="KW-0050">Antiport</keyword>
<feature type="transmembrane region" description="Helical" evidence="10">
    <location>
        <begin position="304"/>
        <end position="326"/>
    </location>
</feature>
<dbReference type="InterPro" id="IPR004705">
    <property type="entry name" value="Cation/H_exchanger_CPA1_bac"/>
</dbReference>
<dbReference type="PANTHER" id="PTHR10110:SF86">
    <property type="entry name" value="SODIUM_HYDROGEN EXCHANGER 7"/>
    <property type="match status" value="1"/>
</dbReference>
<evidence type="ECO:0000256" key="9">
    <source>
        <dbReference type="ARBA" id="ARBA00023201"/>
    </source>
</evidence>
<keyword evidence="5 10" id="KW-1133">Transmembrane helix</keyword>
<evidence type="ECO:0000313" key="12">
    <source>
        <dbReference type="EMBL" id="OHV15724.1"/>
    </source>
</evidence>
<evidence type="ECO:0000256" key="5">
    <source>
        <dbReference type="ARBA" id="ARBA00022989"/>
    </source>
</evidence>
<evidence type="ECO:0000256" key="3">
    <source>
        <dbReference type="ARBA" id="ARBA00022475"/>
    </source>
</evidence>
<feature type="transmembrane region" description="Helical" evidence="10">
    <location>
        <begin position="184"/>
        <end position="206"/>
    </location>
</feature>
<reference evidence="12 13" key="1">
    <citation type="submission" date="2016-10" db="EMBL/GenBank/DDBJ databases">
        <title>Draft genome sequence of Methylobacterium extorquens CP3, a seed endophyte of Crotalaria pumila with plant growth-promoting and metal tolerance properties.</title>
        <authorList>
            <person name="Sanchez-Lopez A.S."/>
            <person name="Van Hamme J.D."/>
            <person name="Thijs S."/>
            <person name="Mcammond B.M."/>
            <person name="Stevens V."/>
            <person name="Gonzalez-Chavez M.D.C."/>
            <person name="Vangronsveld J."/>
        </authorList>
    </citation>
    <scope>NUCLEOTIDE SEQUENCE [LARGE SCALE GENOMIC DNA]</scope>
    <source>
        <strain evidence="12 13">CP3</strain>
    </source>
</reference>
<dbReference type="PANTHER" id="PTHR10110">
    <property type="entry name" value="SODIUM/HYDROGEN EXCHANGER"/>
    <property type="match status" value="1"/>
</dbReference>
<organism evidence="12 13">
    <name type="scientific">Methylorubrum extorquens</name>
    <name type="common">Methylobacterium dichloromethanicum</name>
    <name type="synonym">Methylobacterium extorquens</name>
    <dbReference type="NCBI Taxonomy" id="408"/>
    <lineage>
        <taxon>Bacteria</taxon>
        <taxon>Pseudomonadati</taxon>
        <taxon>Pseudomonadota</taxon>
        <taxon>Alphaproteobacteria</taxon>
        <taxon>Hyphomicrobiales</taxon>
        <taxon>Methylobacteriaceae</taxon>
        <taxon>Methylorubrum</taxon>
    </lineage>
</organism>
<feature type="transmembrane region" description="Helical" evidence="10">
    <location>
        <begin position="6"/>
        <end position="26"/>
    </location>
</feature>
<evidence type="ECO:0000313" key="13">
    <source>
        <dbReference type="Proteomes" id="UP000180215"/>
    </source>
</evidence>
<protein>
    <submittedName>
        <fullName evidence="12">Na+/H+ antiporter</fullName>
    </submittedName>
</protein>
<evidence type="ECO:0000256" key="6">
    <source>
        <dbReference type="ARBA" id="ARBA00023053"/>
    </source>
</evidence>
<keyword evidence="3" id="KW-1003">Cell membrane</keyword>
<feature type="transmembrane region" description="Helical" evidence="10">
    <location>
        <begin position="273"/>
        <end position="292"/>
    </location>
</feature>
<keyword evidence="6 10" id="KW-0915">Sodium</keyword>
<sequence length="529" mass="55796">MSPVETFEFILLLMVAALGLQILATLTKLPPAAALIVGGIGLAFVPGIPELRLDPDLVLVIFLPPLLLDGAYFTVWSDFRRHLTGILALAVGAVAFTTLVVGIVTHWLVPDLPWAVCFALGAVVSPPDAVSAKAVLARVTLPRRLTALLEGESLLNDATGLVLVRFAVTAALTGTFSAPEAFATFGQLALGGILIGGLVGAVWIALLRLLTDTHLIIASSFLLSWAAYIAGESLHVSGVIATVVAGLMFGWCQHEIFSASVRVRGTATWKVMVFLMEALVFVLIGLSLRSIVDRLGGTEEAIRSLALPVAGIVAAVVLSRLAWVFASDAIEFGVRRLLRKGGMAWSPASSLVLSWAGMRGVVTLAIALALPDSLPGRDLILAAAAGVILVTVLIQGATLAPLIRFLRLKNTETPESRLLTLSSAHARIAAVQLAKVESLSGEEMGTIRHHGLLEQYRSRAAAAVRLRHGPGTSAGNRDDRLKVLLAAVAAGRAEVLRLHRSGMIRDETLQVLEHDLDLQEVAALNGSAG</sequence>
<evidence type="ECO:0000256" key="7">
    <source>
        <dbReference type="ARBA" id="ARBA00023065"/>
    </source>
</evidence>
<keyword evidence="10" id="KW-0997">Cell inner membrane</keyword>
<feature type="transmembrane region" description="Helical" evidence="10">
    <location>
        <begin position="347"/>
        <end position="368"/>
    </location>
</feature>
<dbReference type="InterPro" id="IPR018422">
    <property type="entry name" value="Cation/H_exchanger_CPA1"/>
</dbReference>
<dbReference type="Gene3D" id="6.10.140.1330">
    <property type="match status" value="1"/>
</dbReference>
<feature type="transmembrane region" description="Helical" evidence="10">
    <location>
        <begin position="87"/>
        <end position="107"/>
    </location>
</feature>
<evidence type="ECO:0000256" key="2">
    <source>
        <dbReference type="ARBA" id="ARBA00022448"/>
    </source>
</evidence>
<keyword evidence="8 10" id="KW-0472">Membrane</keyword>